<dbReference type="STRING" id="272844.PAB1821"/>
<protein>
    <submittedName>
        <fullName evidence="2">Uncharacterized protein</fullName>
    </submittedName>
</protein>
<keyword evidence="1" id="KW-0472">Membrane</keyword>
<evidence type="ECO:0000313" key="2">
    <source>
        <dbReference type="EMBL" id="CAB49727.1"/>
    </source>
</evidence>
<feature type="transmembrane region" description="Helical" evidence="1">
    <location>
        <begin position="110"/>
        <end position="128"/>
    </location>
</feature>
<sequence>MDCPTSMTSTRVRRVRVKDSIEVALELNEKSVYSHIAHESAEDIKRIISSMDAERAKLRGEVVYHQDDWDALIRERIRKGKRHTAFDFYNPLLLDIWEKKVKEAKKALKFIKYSIGIVTLFIGATIVITMVSGYPAILLGLGIAPILLFIVDYSKEKADLAYYELVQFFIHELKGIIERFQLNSKEYKVKLYNRDYDGVEFDRSGKAIVK</sequence>
<dbReference type="eggNOG" id="arCOG05790">
    <property type="taxonomic scope" value="Archaea"/>
</dbReference>
<reference evidence="2" key="3">
    <citation type="journal article" date="2001" name="Genome Res.">
        <title>Genome evolution at the genus level: comparison of three complete genomes of hyperthermophilic archaea.</title>
        <authorList>
            <person name="Lecompte O."/>
            <person name="Ripp R."/>
            <person name="Puzos-Barbe V."/>
            <person name="Duprat S."/>
            <person name="Heilig R."/>
            <person name="Dietrich J."/>
            <person name="Thierry J.C."/>
            <person name="Poch O."/>
        </authorList>
    </citation>
    <scope>NUCLEOTIDE SEQUENCE</scope>
    <source>
        <strain evidence="2">Orsay</strain>
    </source>
</reference>
<dbReference type="KEGG" id="pab:PAB1821"/>
<dbReference type="EMBL" id="HE613800">
    <property type="protein sequence ID" value="CCE70214.1"/>
    <property type="molecule type" value="Genomic_DNA"/>
</dbReference>
<reference evidence="2 4" key="4">
    <citation type="journal article" date="2003" name="Mol. Microbiol.">
        <title>An integrated analysis of the genome of the hyperthermophilic archaeon Pyrococcus abyssi.</title>
        <authorList>
            <person name="Cohen G."/>
            <person name="Barbe V."/>
            <person name="Flament D."/>
            <person name="Galperin M."/>
            <person name="Heilig R."/>
            <person name="Ripp R."/>
            <person name="Lecompte O."/>
            <person name="Prieur D."/>
            <person name="Poch O."/>
            <person name="Quellerou J."/>
            <person name="Thierry J.C."/>
            <person name="Van der Oost J."/>
            <person name="Weissenbach J."/>
            <person name="Zivanovic Y."/>
            <person name="Forterre P."/>
        </authorList>
    </citation>
    <scope>NUCLEOTIDE SEQUENCE [LARGE SCALE GENOMIC DNA]</scope>
    <source>
        <strain evidence="4">GE5 / Orsay</strain>
        <strain evidence="2">Orsay</strain>
    </source>
</reference>
<keyword evidence="4" id="KW-1185">Reference proteome</keyword>
<name>Q9V0H6_PYRAB</name>
<dbReference type="AlphaFoldDB" id="Q9V0H6"/>
<reference evidence="2" key="1">
    <citation type="submission" date="1999-07" db="EMBL/GenBank/DDBJ databases">
        <authorList>
            <person name="Genoscope"/>
        </authorList>
    </citation>
    <scope>NUCLEOTIDE SEQUENCE</scope>
    <source>
        <strain evidence="2">Orsay</strain>
    </source>
</reference>
<evidence type="ECO:0000256" key="1">
    <source>
        <dbReference type="SAM" id="Phobius"/>
    </source>
</evidence>
<proteinExistence type="predicted"/>
<evidence type="ECO:0000313" key="4">
    <source>
        <dbReference type="Proteomes" id="UP000000810"/>
    </source>
</evidence>
<dbReference type="Proteomes" id="UP000000810">
    <property type="component" value="Chromosome"/>
</dbReference>
<evidence type="ECO:0000313" key="5">
    <source>
        <dbReference type="Proteomes" id="UP000009139"/>
    </source>
</evidence>
<accession>Q9V0H6</accession>
<dbReference type="PIR" id="F75126">
    <property type="entry name" value="F75126"/>
</dbReference>
<keyword evidence="1" id="KW-1133">Transmembrane helix</keyword>
<reference evidence="3 5" key="5">
    <citation type="journal article" date="2012" name="Curr. Microbiol.">
        <title>Re-annotation of two hyperthermophilic archaea Pyrococcus abyssi GE5 and Pyrococcus furiosus DSM 3638.</title>
        <authorList>
            <person name="Gao J."/>
            <person name="Wang J."/>
        </authorList>
    </citation>
    <scope>GENOME REANNOTATION</scope>
    <source>
        <strain evidence="3">GE5</strain>
        <strain evidence="5">GE5 / Orsay</strain>
    </source>
</reference>
<gene>
    <name evidence="2" type="ordered locus">PAB1821</name>
</gene>
<organism evidence="2 4">
    <name type="scientific">Pyrococcus abyssi (strain GE5 / Orsay)</name>
    <dbReference type="NCBI Taxonomy" id="272844"/>
    <lineage>
        <taxon>Archaea</taxon>
        <taxon>Methanobacteriati</taxon>
        <taxon>Methanobacteriota</taxon>
        <taxon>Thermococci</taxon>
        <taxon>Thermococcales</taxon>
        <taxon>Thermococcaceae</taxon>
        <taxon>Pyrococcus</taxon>
    </lineage>
</organism>
<dbReference type="EMBL" id="AJ248285">
    <property type="protein sequence ID" value="CAB49727.1"/>
    <property type="molecule type" value="Genomic_DNA"/>
</dbReference>
<keyword evidence="1" id="KW-0812">Transmembrane</keyword>
<dbReference type="Proteomes" id="UP000009139">
    <property type="component" value="Chromosome"/>
</dbReference>
<dbReference type="PATRIC" id="fig|272844.11.peg.858"/>
<reference evidence="2" key="2">
    <citation type="journal article" date="2000" name="J. Mol. Biol.">
        <title>Archaeal homologs of eukaryotic methylation guide small nucleolar RNAs: lessons from the Pyrococcus genomes.</title>
        <authorList>
            <person name="Gaspin C."/>
            <person name="Cavaille J."/>
            <person name="Erauso G."/>
        </authorList>
    </citation>
    <scope>NUCLEOTIDE SEQUENCE</scope>
    <source>
        <strain evidence="2">Orsay</strain>
    </source>
</reference>
<feature type="transmembrane region" description="Helical" evidence="1">
    <location>
        <begin position="134"/>
        <end position="151"/>
    </location>
</feature>
<dbReference type="HOGENOM" id="CLU_1313180_0_0_2"/>
<evidence type="ECO:0000313" key="3">
    <source>
        <dbReference type="EMBL" id="CCE70214.1"/>
    </source>
</evidence>